<dbReference type="Proteomes" id="UP001430356">
    <property type="component" value="Unassembled WGS sequence"/>
</dbReference>
<dbReference type="AlphaFoldDB" id="A0AAW0F6N3"/>
<reference evidence="2 3" key="1">
    <citation type="journal article" date="2021" name="MBio">
        <title>A New Model Trypanosomatid, Novymonas esmeraldas: Genomic Perception of Its 'Candidatus Pandoraea novymonadis' Endosymbiont.</title>
        <authorList>
            <person name="Zakharova A."/>
            <person name="Saura A."/>
            <person name="Butenko A."/>
            <person name="Podesvova L."/>
            <person name="Warmusova S."/>
            <person name="Kostygov A.Y."/>
            <person name="Nenarokova A."/>
            <person name="Lukes J."/>
            <person name="Opperdoes F.R."/>
            <person name="Yurchenko V."/>
        </authorList>
    </citation>
    <scope>NUCLEOTIDE SEQUENCE [LARGE SCALE GENOMIC DNA]</scope>
    <source>
        <strain evidence="2 3">E262AT.01</strain>
    </source>
</reference>
<feature type="compositionally biased region" description="Low complexity" evidence="1">
    <location>
        <begin position="457"/>
        <end position="467"/>
    </location>
</feature>
<feature type="compositionally biased region" description="Basic residues" evidence="1">
    <location>
        <begin position="446"/>
        <end position="456"/>
    </location>
</feature>
<evidence type="ECO:0000256" key="1">
    <source>
        <dbReference type="SAM" id="MobiDB-lite"/>
    </source>
</evidence>
<organism evidence="2 3">
    <name type="scientific">Novymonas esmeraldas</name>
    <dbReference type="NCBI Taxonomy" id="1808958"/>
    <lineage>
        <taxon>Eukaryota</taxon>
        <taxon>Discoba</taxon>
        <taxon>Euglenozoa</taxon>
        <taxon>Kinetoplastea</taxon>
        <taxon>Metakinetoplastina</taxon>
        <taxon>Trypanosomatida</taxon>
        <taxon>Trypanosomatidae</taxon>
        <taxon>Novymonas</taxon>
    </lineage>
</organism>
<evidence type="ECO:0000313" key="2">
    <source>
        <dbReference type="EMBL" id="KAK7201412.1"/>
    </source>
</evidence>
<sequence length="760" mass="80829">MKLFLAAVQRTTADAVADVARMDDVALFDCGVWSSAGPSEAAVRHVTASDVAWQVYSQAALTQLADSAHGEPVVCFRYGPRPPPQLDIFLFHRRPRRDVPAADGPVPAPPAPPHTSVSSTSLPFAARSRSSSSSSSNSIGTGSSPAAIPLLPPPPHKRTTAPGAGVDGDLMYDSVLALWLSELLGGDANRVVTVAALCLSADGVAVDLLGKDAAYTTVSVHSGATVRLSSNADAVAVLSTCEAALQRRAAEALRCPHHVCITVRVGVEGATGPTSTVTFLDVACAAADTVSVPVQVRLREQLATFHHLLRAESSPSASLARPLAHCAADLPWLRLLQSCRLSSAPLVGLLHVTHRAGSATFEDVDVAEDGCDPLLLADALRHRAVAEAVDSGTMGAPSLVSHPTRPVRRSSAQPLPRLAPDPPTHRRTSASGAPPYRRTSAGGAPPHRRGGGRQRRPMAFSVHRSRSAAVRRLGRLAAEEHHTRRTLERAEQRARELTEMRWMLCARPPGKSIGAAVRRIAHGAGAQRSPATQQRQRRPPHRSPPPPREDHLTTTRVSSSSDSSATQHFGAATWSPSSAVPAMLPQLASTPIAASGSAARPLDDVRAASLQPRCASARVHRDSPHADTQRRPSRRRSLSPMGDSPYAHTYSSPRRYSALEVALLARAQSASLRASPAESPGAGEVERLYPLIHAFHAEVNRQDALMAEELMMRSHIEHREMNRRKALRAARATAAAAAAAAATPSASPVMKRRSLRVFFH</sequence>
<feature type="compositionally biased region" description="Low complexity" evidence="1">
    <location>
        <begin position="127"/>
        <end position="149"/>
    </location>
</feature>
<protein>
    <submittedName>
        <fullName evidence="2">Uncharacterized protein</fullName>
    </submittedName>
</protein>
<accession>A0AAW0F6N3</accession>
<keyword evidence="3" id="KW-1185">Reference proteome</keyword>
<gene>
    <name evidence="2" type="ORF">NESM_000203700</name>
</gene>
<feature type="compositionally biased region" description="Basic and acidic residues" evidence="1">
    <location>
        <begin position="619"/>
        <end position="630"/>
    </location>
</feature>
<comment type="caution">
    <text evidence="2">The sequence shown here is derived from an EMBL/GenBank/DDBJ whole genome shotgun (WGS) entry which is preliminary data.</text>
</comment>
<feature type="region of interest" description="Disordered" evidence="1">
    <location>
        <begin position="613"/>
        <end position="650"/>
    </location>
</feature>
<feature type="region of interest" description="Disordered" evidence="1">
    <location>
        <begin position="99"/>
        <end position="164"/>
    </location>
</feature>
<name>A0AAW0F6N3_9TRYP</name>
<evidence type="ECO:0000313" key="3">
    <source>
        <dbReference type="Proteomes" id="UP001430356"/>
    </source>
</evidence>
<proteinExistence type="predicted"/>
<feature type="region of interest" description="Disordered" evidence="1">
    <location>
        <begin position="390"/>
        <end position="467"/>
    </location>
</feature>
<feature type="region of interest" description="Disordered" evidence="1">
    <location>
        <begin position="523"/>
        <end position="572"/>
    </location>
</feature>
<dbReference type="EMBL" id="JAECZO010000015">
    <property type="protein sequence ID" value="KAK7201412.1"/>
    <property type="molecule type" value="Genomic_DNA"/>
</dbReference>